<reference evidence="1" key="1">
    <citation type="submission" date="2023-11" db="EMBL/GenBank/DDBJ databases">
        <authorList>
            <person name="Poullet M."/>
        </authorList>
    </citation>
    <scope>NUCLEOTIDE SEQUENCE</scope>
    <source>
        <strain evidence="1">E1834</strain>
    </source>
</reference>
<protein>
    <submittedName>
        <fullName evidence="1">Uncharacterized protein</fullName>
    </submittedName>
</protein>
<evidence type="ECO:0000313" key="1">
    <source>
        <dbReference type="EMBL" id="CAK5008947.1"/>
    </source>
</evidence>
<accession>A0ACB0XMR5</accession>
<organism evidence="1 2">
    <name type="scientific">Meloidogyne enterolobii</name>
    <name type="common">Root-knot nematode worm</name>
    <name type="synonym">Meloidogyne mayaguensis</name>
    <dbReference type="NCBI Taxonomy" id="390850"/>
    <lineage>
        <taxon>Eukaryota</taxon>
        <taxon>Metazoa</taxon>
        <taxon>Ecdysozoa</taxon>
        <taxon>Nematoda</taxon>
        <taxon>Chromadorea</taxon>
        <taxon>Rhabditida</taxon>
        <taxon>Tylenchina</taxon>
        <taxon>Tylenchomorpha</taxon>
        <taxon>Tylenchoidea</taxon>
        <taxon>Meloidogynidae</taxon>
        <taxon>Meloidogyninae</taxon>
        <taxon>Meloidogyne</taxon>
    </lineage>
</organism>
<keyword evidence="2" id="KW-1185">Reference proteome</keyword>
<proteinExistence type="predicted"/>
<name>A0ACB0XMR5_MELEN</name>
<dbReference type="EMBL" id="CAVMJV010000001">
    <property type="protein sequence ID" value="CAK5008947.1"/>
    <property type="molecule type" value="Genomic_DNA"/>
</dbReference>
<gene>
    <name evidence="1" type="ORF">MENTE1834_LOCUS1195</name>
</gene>
<comment type="caution">
    <text evidence="1">The sequence shown here is derived from an EMBL/GenBank/DDBJ whole genome shotgun (WGS) entry which is preliminary data.</text>
</comment>
<sequence>MEGILNIMLMIELSENGENKENINFSFSFKMMFAELLVLYLPFLHRPADFLLLLFLFCTAQNQNHSTFFHKTVLFPHLSPQFLPQFPPQFLPPPF</sequence>
<evidence type="ECO:0000313" key="2">
    <source>
        <dbReference type="Proteomes" id="UP001497535"/>
    </source>
</evidence>
<dbReference type="Proteomes" id="UP001497535">
    <property type="component" value="Unassembled WGS sequence"/>
</dbReference>